<name>A0AAN7Q2V6_9COLE</name>
<proteinExistence type="predicted"/>
<organism evidence="3 4">
    <name type="scientific">Aquatica leii</name>
    <dbReference type="NCBI Taxonomy" id="1421715"/>
    <lineage>
        <taxon>Eukaryota</taxon>
        <taxon>Metazoa</taxon>
        <taxon>Ecdysozoa</taxon>
        <taxon>Arthropoda</taxon>
        <taxon>Hexapoda</taxon>
        <taxon>Insecta</taxon>
        <taxon>Pterygota</taxon>
        <taxon>Neoptera</taxon>
        <taxon>Endopterygota</taxon>
        <taxon>Coleoptera</taxon>
        <taxon>Polyphaga</taxon>
        <taxon>Elateriformia</taxon>
        <taxon>Elateroidea</taxon>
        <taxon>Lampyridae</taxon>
        <taxon>Luciolinae</taxon>
        <taxon>Aquatica</taxon>
    </lineage>
</organism>
<keyword evidence="2" id="KW-0812">Transmembrane</keyword>
<keyword evidence="4" id="KW-1185">Reference proteome</keyword>
<evidence type="ECO:0000256" key="2">
    <source>
        <dbReference type="SAM" id="Phobius"/>
    </source>
</evidence>
<sequence length="439" mass="50092">MDKYTSFGNHITERYSNDIRIIQKNINLAFNAINNITDIFEVQLSVQYNNYVSMRLLNILQRIERTISMAFSETTNLEIISNSELIAIIKHLQLTYKQDKVFISPYKYHLQNATTEFWTDEKCKKIENQAVCSESPIVNKCSLSDSKSCVYALVNNDYKLYRQLDNGKILTSSKSTFEIVEECLDNINHFKVTNNALISSENSSKIIIGEQIFENTFNNFSYQSPLIINSYESNITVNLKMEHFQNPKDLKEETKALESNIQLQPIFHFVHSAVIIVIVIVLIITGLLLYMFSLTAMSDSQEAGPSSSKRAKKDSNRDYWTNPLTEKELHDFLYNSDDDVADPTFTLDSDEEFAGPDSDDDELEVEADNFNDVGNSDDILQTPETLAVVAESNVVEKAPLLWESHPSTIRHVEFTGKMGLLSHPTVRKQIKLFPVCLVI</sequence>
<comment type="caution">
    <text evidence="3">The sequence shown here is derived from an EMBL/GenBank/DDBJ whole genome shotgun (WGS) entry which is preliminary data.</text>
</comment>
<evidence type="ECO:0000313" key="3">
    <source>
        <dbReference type="EMBL" id="KAK4884059.1"/>
    </source>
</evidence>
<feature type="region of interest" description="Disordered" evidence="1">
    <location>
        <begin position="299"/>
        <end position="319"/>
    </location>
</feature>
<evidence type="ECO:0000256" key="1">
    <source>
        <dbReference type="SAM" id="MobiDB-lite"/>
    </source>
</evidence>
<reference evidence="4" key="1">
    <citation type="submission" date="2023-01" db="EMBL/GenBank/DDBJ databases">
        <title>Key to firefly adult light organ development and bioluminescence: homeobox transcription factors regulate luciferase expression and transportation to peroxisome.</title>
        <authorList>
            <person name="Fu X."/>
        </authorList>
    </citation>
    <scope>NUCLEOTIDE SEQUENCE [LARGE SCALE GENOMIC DNA]</scope>
</reference>
<evidence type="ECO:0000313" key="4">
    <source>
        <dbReference type="Proteomes" id="UP001353858"/>
    </source>
</evidence>
<keyword evidence="2" id="KW-1133">Transmembrane helix</keyword>
<feature type="compositionally biased region" description="Polar residues" evidence="1">
    <location>
        <begin position="299"/>
        <end position="308"/>
    </location>
</feature>
<accession>A0AAN7Q2V6</accession>
<protein>
    <submittedName>
        <fullName evidence="3">Uncharacterized protein</fullName>
    </submittedName>
</protein>
<gene>
    <name evidence="3" type="ORF">RN001_000330</name>
</gene>
<keyword evidence="2" id="KW-0472">Membrane</keyword>
<dbReference type="Proteomes" id="UP001353858">
    <property type="component" value="Unassembled WGS sequence"/>
</dbReference>
<feature type="transmembrane region" description="Helical" evidence="2">
    <location>
        <begin position="269"/>
        <end position="292"/>
    </location>
</feature>
<dbReference type="EMBL" id="JARPUR010000001">
    <property type="protein sequence ID" value="KAK4884059.1"/>
    <property type="molecule type" value="Genomic_DNA"/>
</dbReference>
<dbReference type="AlphaFoldDB" id="A0AAN7Q2V6"/>